<dbReference type="OrthoDB" id="9454at10239"/>
<dbReference type="Proteomes" id="UP000204438">
    <property type="component" value="Segment"/>
</dbReference>
<dbReference type="RefSeq" id="YP_009345937.1">
    <property type="nucleotide sequence ID" value="NC_033829.1"/>
</dbReference>
<reference evidence="2" key="3">
    <citation type="journal article" date="2021" name="Virus">
        <title>The discovery, distribution and diversity of DNA viruses associated with Drosophila melanogaster in Europe.</title>
        <authorList>
            <person name="Wallace M.A."/>
            <person name="Coffman K.A."/>
            <person name="Gilbert C."/>
            <person name="Ravindran S."/>
            <person name="Albery G.F."/>
            <person name="Abbott J."/>
            <person name="Argyridou E."/>
            <person name="Bellosta P."/>
            <person name="Betancourt A.J."/>
            <person name="Colinet H."/>
            <person name="Eric K."/>
            <person name="Glaser-Schmitt A."/>
            <person name="Grath S."/>
            <person name="Jelic M."/>
            <person name="Kankare M."/>
            <person name="Kozeretska I."/>
            <person name="Loeschcke V."/>
            <person name="Montchamp-Moreau C."/>
            <person name="Ometto L."/>
            <person name="Onder B.S."/>
            <person name="Orengo D.J."/>
            <person name="Parsch J."/>
            <person name="Pascual M."/>
            <person name="Patenkovic A."/>
            <person name="Puerma E."/>
            <person name="Ritchie M.G."/>
            <person name="Rota-Stabelli O."/>
            <person name="Schou M.F."/>
            <person name="Serga S.V."/>
            <person name="Stamenkovic-Radak M."/>
            <person name="Tanaskovic M."/>
            <person name="Veselinovic M.S."/>
            <person name="Vieira J."/>
            <person name="Vieira C.P."/>
            <person name="Kapun M."/>
            <person name="Flatt T."/>
            <person name="Gonzalez J."/>
            <person name="Staubach F."/>
            <person name="Obbard D.J."/>
        </authorList>
    </citation>
    <scope>NUCLEOTIDE SEQUENCE</scope>
    <source>
        <strain evidence="2">DrosEU46_Kharkiv_2014</strain>
    </source>
</reference>
<dbReference type="KEGG" id="vg:31079544"/>
<dbReference type="EMBL" id="KP714101">
    <property type="protein sequence ID" value="AKH40327.1"/>
    <property type="molecule type" value="Genomic_DNA"/>
</dbReference>
<keyword evidence="3" id="KW-1185">Reference proteome</keyword>
<organism evidence="1">
    <name type="scientific">Kallithea virus</name>
    <dbReference type="NCBI Taxonomy" id="1654582"/>
    <lineage>
        <taxon>Viruses</taxon>
        <taxon>Viruses incertae sedis</taxon>
        <taxon>Naldaviricetes</taxon>
        <taxon>Lefavirales</taxon>
        <taxon>Nudiviridae</taxon>
        <taxon>Alphanudivirus</taxon>
        <taxon>Alphanudivirus dromelanogasteris</taxon>
    </lineage>
</organism>
<dbReference type="EMBL" id="KX130344">
    <property type="protein sequence ID" value="AQN78628.1"/>
    <property type="molecule type" value="Genomic_DNA"/>
</dbReference>
<sequence length="366" mass="42423">MINYDSLLDSDSVMPSEVHKYGVVISVPTLYVNADEMNGVDRIVSNLRVISYEKLIELMPYAIDINAMPKSVVSDKCNYLINYLVDRLKTDDANTFMEFIKFSSRVSKDMDIDEDYYDVTTSGLSFDIIRQYVNDPHTGILKAAEPTTQFGYQLYSQIPDGPQYEQTVFEIRNQTNDTDFNRIQLHLSHFERTLTFTPGYVYSTTLKLKCLALFYVALYSESRPVTDYCSNDLKGNLLSYILDCVIRSRIIQAWQRDNATNRLANDMAKNYDSRIPYIKMCQLRTARERAQHFIDQLRNNKDLKKCLPHLNYDLYVECLNKSKLLIDGQTYYLLNSEFISHVAVNLPDLQSIKSVYNETVKPETEL</sequence>
<reference evidence="3" key="2">
    <citation type="submission" date="2016-04" db="EMBL/GenBank/DDBJ databases">
        <title>The complete genome of Kallithea virus.</title>
        <authorList>
            <consortium name="DrosEU Consortium"/>
            <person name="Obbard D.J."/>
            <person name="Serga S."/>
            <person name="Kozeretska I."/>
            <person name="Waldron F.M."/>
            <person name="Webster C.L."/>
            <person name="Staubach F."/>
        </authorList>
    </citation>
    <scope>NUCLEOTIDE SEQUENCE [LARGE SCALE GENOMIC DNA]</scope>
</reference>
<protein>
    <submittedName>
        <fullName evidence="2">ACH96249.1 GrBNV gp36-like protein</fullName>
    </submittedName>
    <submittedName>
        <fullName evidence="1">Putative gp36-like protein</fullName>
    </submittedName>
</protein>
<accession>A0A0F7KNG9</accession>
<evidence type="ECO:0000313" key="1">
    <source>
        <dbReference type="EMBL" id="AKH40327.1"/>
    </source>
</evidence>
<reference evidence="1" key="1">
    <citation type="journal article" date="2015" name="PLoS Biol.">
        <title>The Discovery, Distribution, and Evolution of Viruses Associated with Drosophila melanogaster.</title>
        <authorList>
            <person name="Webster C.L."/>
            <person name="Waldron F.M."/>
            <person name="Robertson S."/>
            <person name="Crowson D."/>
            <person name="Ferrari G."/>
            <person name="Quintana J.F."/>
            <person name="Brouqui J.M."/>
            <person name="Bayne E.H."/>
            <person name="Longdon B."/>
            <person name="Buck A.H."/>
            <person name="Lazzaro B.P."/>
            <person name="Akorli J."/>
            <person name="Haddrill P.R."/>
            <person name="Obbard D.J."/>
        </authorList>
    </citation>
    <scope>NUCLEOTIDE SEQUENCE</scope>
</reference>
<evidence type="ECO:0000313" key="2">
    <source>
        <dbReference type="EMBL" id="AQN78628.1"/>
    </source>
</evidence>
<name>A0A0F7KNG9_9VIRU</name>
<proteinExistence type="predicted"/>
<evidence type="ECO:0000313" key="3">
    <source>
        <dbReference type="Proteomes" id="UP000204438"/>
    </source>
</evidence>
<dbReference type="GeneID" id="31079544"/>